<dbReference type="InterPro" id="IPR029058">
    <property type="entry name" value="AB_hydrolase_fold"/>
</dbReference>
<evidence type="ECO:0000313" key="2">
    <source>
        <dbReference type="EMBL" id="MFG6295837.1"/>
    </source>
</evidence>
<dbReference type="Pfam" id="PF07859">
    <property type="entry name" value="Abhydrolase_3"/>
    <property type="match status" value="1"/>
</dbReference>
<evidence type="ECO:0000259" key="1">
    <source>
        <dbReference type="Pfam" id="PF07859"/>
    </source>
</evidence>
<keyword evidence="2" id="KW-0378">Hydrolase</keyword>
<comment type="caution">
    <text evidence="2">The sequence shown here is derived from an EMBL/GenBank/DDBJ whole genome shotgun (WGS) entry which is preliminary data.</text>
</comment>
<sequence>FIDCGSAEVFRDEDVAYANALWSSGVQAELHVWPGGYHGFDMLAPDSAIARAAIAARNGWVARTLDAPSPGTSGR</sequence>
<dbReference type="SUPFAM" id="SSF53474">
    <property type="entry name" value="alpha/beta-Hydrolases"/>
    <property type="match status" value="1"/>
</dbReference>
<accession>A0ABW7DZ84</accession>
<dbReference type="GO" id="GO:0016787">
    <property type="term" value="F:hydrolase activity"/>
    <property type="evidence" value="ECO:0007669"/>
    <property type="project" value="UniProtKB-KW"/>
</dbReference>
<dbReference type="EMBL" id="JBIENY010000176">
    <property type="protein sequence ID" value="MFG6295837.1"/>
    <property type="molecule type" value="Genomic_DNA"/>
</dbReference>
<gene>
    <name evidence="2" type="ORF">ACGU38_10765</name>
</gene>
<organism evidence="2 3">
    <name type="scientific">Streptomyces rochei</name>
    <name type="common">Streptomyces parvullus</name>
    <dbReference type="NCBI Taxonomy" id="1928"/>
    <lineage>
        <taxon>Bacteria</taxon>
        <taxon>Bacillati</taxon>
        <taxon>Actinomycetota</taxon>
        <taxon>Actinomycetes</taxon>
        <taxon>Kitasatosporales</taxon>
        <taxon>Streptomycetaceae</taxon>
        <taxon>Streptomyces</taxon>
        <taxon>Streptomyces rochei group</taxon>
    </lineage>
</organism>
<feature type="non-terminal residue" evidence="2">
    <location>
        <position position="1"/>
    </location>
</feature>
<evidence type="ECO:0000313" key="3">
    <source>
        <dbReference type="Proteomes" id="UP001605990"/>
    </source>
</evidence>
<keyword evidence="3" id="KW-1185">Reference proteome</keyword>
<reference evidence="2 3" key="1">
    <citation type="submission" date="2024-10" db="EMBL/GenBank/DDBJ databases">
        <title>Draft genome assembly of a novel steroid transforming actinomycete isolated from African clawed frog Xenopus laevis.</title>
        <authorList>
            <person name="Bragin E."/>
            <person name="Kollerov V."/>
            <person name="Donova M.V."/>
        </authorList>
    </citation>
    <scope>NUCLEOTIDE SEQUENCE [LARGE SCALE GENOMIC DNA]</scope>
    <source>
        <strain evidence="2 3">MTOC-St3</strain>
    </source>
</reference>
<dbReference type="Gene3D" id="3.40.50.1820">
    <property type="entry name" value="alpha/beta hydrolase"/>
    <property type="match status" value="1"/>
</dbReference>
<dbReference type="RefSeq" id="WP_394393565.1">
    <property type="nucleotide sequence ID" value="NZ_JBIENY010000176.1"/>
</dbReference>
<proteinExistence type="predicted"/>
<dbReference type="Proteomes" id="UP001605990">
    <property type="component" value="Unassembled WGS sequence"/>
</dbReference>
<dbReference type="InterPro" id="IPR013094">
    <property type="entry name" value="AB_hydrolase_3"/>
</dbReference>
<protein>
    <submittedName>
        <fullName evidence="2">Alpha/beta hydrolase</fullName>
    </submittedName>
</protein>
<feature type="domain" description="Alpha/beta hydrolase fold-3" evidence="1">
    <location>
        <begin position="2"/>
        <end position="41"/>
    </location>
</feature>
<name>A0ABW7DZ84_STRRO</name>